<dbReference type="GO" id="GO:0016747">
    <property type="term" value="F:acyltransferase activity, transferring groups other than amino-acyl groups"/>
    <property type="evidence" value="ECO:0007669"/>
    <property type="project" value="TreeGrafter"/>
</dbReference>
<dbReference type="Proteomes" id="UP000283128">
    <property type="component" value="Unassembled WGS sequence"/>
</dbReference>
<dbReference type="InterPro" id="IPR029058">
    <property type="entry name" value="AB_hydrolase_fold"/>
</dbReference>
<dbReference type="EMBL" id="RZYA01000011">
    <property type="protein sequence ID" value="RVU22343.1"/>
    <property type="molecule type" value="Genomic_DNA"/>
</dbReference>
<reference evidence="3 4" key="1">
    <citation type="submission" date="2019-01" db="EMBL/GenBank/DDBJ databases">
        <title>Genome sequences of Streptomyces and Rhizobium isolates collected from root and soil.</title>
        <authorList>
            <person name="Chhettri S."/>
            <person name="Sevigny J.L."/>
            <person name="Sen A."/>
            <person name="Ennis N."/>
            <person name="Tisa L."/>
        </authorList>
    </citation>
    <scope>NUCLEOTIDE SEQUENCE [LARGE SCALE GENOMIC DNA]</scope>
    <source>
        <strain evidence="3 4">San01</strain>
    </source>
</reference>
<dbReference type="InterPro" id="IPR050583">
    <property type="entry name" value="Mycobacterial_A85_antigen"/>
</dbReference>
<dbReference type="Pfam" id="PF00756">
    <property type="entry name" value="Esterase"/>
    <property type="match status" value="1"/>
</dbReference>
<dbReference type="InterPro" id="IPR000801">
    <property type="entry name" value="Esterase-like"/>
</dbReference>
<name>A0A3S2YYM8_9ACTN</name>
<sequence>MGLTSRSLEYATVLAALVCVGLTVWVWPRLARRGPVAVLGRLGVIAVTQLTIITSFAVAVNTQFDFYGSWGELLGHVDKAPATVTALGKSGVYSTVGAVQGRLVQPAGPQGLDRVKGLPHGPAAQVGRVESVRIIGRRTRAVDPGFVYLPPQYFQKQYHRQRFPVMVTISGYPGGIMNLAQYLQVPQTAQRLLQQNKMQPTVIVMVRPTIAPPRDTECVDVPGGPQAETFFTKDLPEAIKQTYRVGHDPSAWGALGYSSGGTCSLQLAMRNPNVYTSAASLSGDYKIADDLTTGSLFGSGPAGARRRREHDLVWRLKHLPVPNVSVLAASSRQGEKDYADTMKFLHAVKSPMTSAQIILPRGSHHFTTWLREIAPAMQWMSGQLTFPQDITPAPAKHRPGATAHKPASAPAHSPTTQAAGRPRR</sequence>
<comment type="caution">
    <text evidence="3">The sequence shown here is derived from an EMBL/GenBank/DDBJ whole genome shotgun (WGS) entry which is preliminary data.</text>
</comment>
<keyword evidence="2" id="KW-0812">Transmembrane</keyword>
<organism evidence="3 4">
    <name type="scientific">Streptomyces antnestii</name>
    <dbReference type="NCBI Taxonomy" id="2494256"/>
    <lineage>
        <taxon>Bacteria</taxon>
        <taxon>Bacillati</taxon>
        <taxon>Actinomycetota</taxon>
        <taxon>Actinomycetes</taxon>
        <taxon>Kitasatosporales</taxon>
        <taxon>Streptomycetaceae</taxon>
        <taxon>Streptomyces</taxon>
    </lineage>
</organism>
<dbReference type="AlphaFoldDB" id="A0A3S2YYM8"/>
<dbReference type="PANTHER" id="PTHR48098">
    <property type="entry name" value="ENTEROCHELIN ESTERASE-RELATED"/>
    <property type="match status" value="1"/>
</dbReference>
<feature type="region of interest" description="Disordered" evidence="1">
    <location>
        <begin position="390"/>
        <end position="424"/>
    </location>
</feature>
<evidence type="ECO:0000256" key="2">
    <source>
        <dbReference type="SAM" id="Phobius"/>
    </source>
</evidence>
<feature type="transmembrane region" description="Helical" evidence="2">
    <location>
        <begin position="7"/>
        <end position="27"/>
    </location>
</feature>
<evidence type="ECO:0000256" key="1">
    <source>
        <dbReference type="SAM" id="MobiDB-lite"/>
    </source>
</evidence>
<dbReference type="RefSeq" id="WP_127830213.1">
    <property type="nucleotide sequence ID" value="NZ_RZYA01000011.1"/>
</dbReference>
<keyword evidence="2" id="KW-1133">Transmembrane helix</keyword>
<evidence type="ECO:0000313" key="3">
    <source>
        <dbReference type="EMBL" id="RVU22343.1"/>
    </source>
</evidence>
<accession>A0A3S2YYM8</accession>
<dbReference type="SUPFAM" id="SSF53474">
    <property type="entry name" value="alpha/beta-Hydrolases"/>
    <property type="match status" value="1"/>
</dbReference>
<gene>
    <name evidence="3" type="ORF">EOT10_23215</name>
</gene>
<keyword evidence="2" id="KW-0472">Membrane</keyword>
<evidence type="ECO:0000313" key="4">
    <source>
        <dbReference type="Proteomes" id="UP000283128"/>
    </source>
</evidence>
<feature type="transmembrane region" description="Helical" evidence="2">
    <location>
        <begin position="39"/>
        <end position="60"/>
    </location>
</feature>
<dbReference type="Gene3D" id="3.40.50.1820">
    <property type="entry name" value="alpha/beta hydrolase"/>
    <property type="match status" value="1"/>
</dbReference>
<protein>
    <submittedName>
        <fullName evidence="3">Esterase</fullName>
    </submittedName>
</protein>
<keyword evidence="4" id="KW-1185">Reference proteome</keyword>
<proteinExistence type="predicted"/>
<feature type="compositionally biased region" description="Low complexity" evidence="1">
    <location>
        <begin position="401"/>
        <end position="424"/>
    </location>
</feature>
<dbReference type="PANTHER" id="PTHR48098:SF1">
    <property type="entry name" value="DIACYLGLYCEROL ACYLTRANSFERASE_MYCOLYLTRANSFERASE AG85A"/>
    <property type="match status" value="1"/>
</dbReference>
<dbReference type="OrthoDB" id="3670437at2"/>